<keyword evidence="17" id="KW-1185">Reference proteome</keyword>
<feature type="signal peptide" evidence="13">
    <location>
        <begin position="1"/>
        <end position="17"/>
    </location>
</feature>
<gene>
    <name evidence="16" type="ORF">DL89DRAFT_272468</name>
</gene>
<dbReference type="CDD" id="cd09596">
    <property type="entry name" value="M36"/>
    <property type="match status" value="1"/>
</dbReference>
<evidence type="ECO:0000256" key="7">
    <source>
        <dbReference type="ARBA" id="ARBA00022801"/>
    </source>
</evidence>
<dbReference type="Pfam" id="PF02128">
    <property type="entry name" value="Peptidase_M36"/>
    <property type="match status" value="1"/>
</dbReference>
<keyword evidence="5 12" id="KW-0479">Metal-binding</keyword>
<feature type="chain" id="PRO_5011830350" description="Extracellular metalloproteinase" evidence="13">
    <location>
        <begin position="18"/>
        <end position="645"/>
    </location>
</feature>
<evidence type="ECO:0000256" key="2">
    <source>
        <dbReference type="ARBA" id="ARBA00006006"/>
    </source>
</evidence>
<comment type="similarity">
    <text evidence="2 13">Belongs to the peptidase M36 family.</text>
</comment>
<evidence type="ECO:0000256" key="3">
    <source>
        <dbReference type="ARBA" id="ARBA00022525"/>
    </source>
</evidence>
<accession>A0A1Y1VT27</accession>
<keyword evidence="8 12" id="KW-0862">Zinc</keyword>
<comment type="subcellular location">
    <subcellularLocation>
        <location evidence="1 13">Secreted</location>
    </subcellularLocation>
</comment>
<keyword evidence="6 13" id="KW-0732">Signal</keyword>
<comment type="cofactor">
    <cofactor evidence="12">
        <name>Zn(2+)</name>
        <dbReference type="ChEBI" id="CHEBI:29105"/>
    </cofactor>
    <text evidence="12">Binds 1 zinc ion per subunit.</text>
</comment>
<evidence type="ECO:0000256" key="13">
    <source>
        <dbReference type="RuleBase" id="RU364017"/>
    </source>
</evidence>
<dbReference type="GeneID" id="63805635"/>
<name>A0A1Y1VT27_9FUNG</name>
<proteinExistence type="inferred from homology"/>
<comment type="caution">
    <text evidence="16">The sequence shown here is derived from an EMBL/GenBank/DDBJ whole genome shotgun (WGS) entry which is preliminary data.</text>
</comment>
<evidence type="ECO:0000256" key="14">
    <source>
        <dbReference type="SAM" id="MobiDB-lite"/>
    </source>
</evidence>
<feature type="binding site" evidence="12">
    <location>
        <position position="448"/>
    </location>
    <ligand>
        <name>Zn(2+)</name>
        <dbReference type="ChEBI" id="CHEBI:29105"/>
        <note>catalytic</note>
    </ligand>
</feature>
<dbReference type="GO" id="GO:0006508">
    <property type="term" value="P:proteolysis"/>
    <property type="evidence" value="ECO:0007669"/>
    <property type="project" value="UniProtKB-KW"/>
</dbReference>
<dbReference type="SUPFAM" id="SSF55486">
    <property type="entry name" value="Metalloproteases ('zincins'), catalytic domain"/>
    <property type="match status" value="1"/>
</dbReference>
<dbReference type="GO" id="GO:0004222">
    <property type="term" value="F:metalloendopeptidase activity"/>
    <property type="evidence" value="ECO:0007669"/>
    <property type="project" value="InterPro"/>
</dbReference>
<dbReference type="EC" id="3.4.24.-" evidence="13"/>
<feature type="domain" description="FTP" evidence="15">
    <location>
        <begin position="96"/>
        <end position="144"/>
    </location>
</feature>
<dbReference type="InterPro" id="IPR050371">
    <property type="entry name" value="Fungal_virulence_M36"/>
</dbReference>
<keyword evidence="3 13" id="KW-0964">Secreted</keyword>
<dbReference type="Gene3D" id="3.10.170.10">
    <property type="match status" value="1"/>
</dbReference>
<evidence type="ECO:0000256" key="8">
    <source>
        <dbReference type="ARBA" id="ARBA00022833"/>
    </source>
</evidence>
<evidence type="ECO:0000256" key="9">
    <source>
        <dbReference type="ARBA" id="ARBA00023049"/>
    </source>
</evidence>
<evidence type="ECO:0000313" key="16">
    <source>
        <dbReference type="EMBL" id="ORX64333.1"/>
    </source>
</evidence>
<keyword evidence="10 13" id="KW-0865">Zymogen</keyword>
<dbReference type="Pfam" id="PF07504">
    <property type="entry name" value="FTP"/>
    <property type="match status" value="1"/>
</dbReference>
<keyword evidence="4 13" id="KW-0645">Protease</keyword>
<evidence type="ECO:0000313" key="17">
    <source>
        <dbReference type="Proteomes" id="UP000193922"/>
    </source>
</evidence>
<keyword evidence="9 13" id="KW-0482">Metalloprotease</keyword>
<feature type="active site" evidence="11">
    <location>
        <position position="445"/>
    </location>
</feature>
<keyword evidence="7 13" id="KW-0378">Hydrolase</keyword>
<dbReference type="Gene3D" id="1.10.390.10">
    <property type="entry name" value="Neutral Protease Domain 2"/>
    <property type="match status" value="1"/>
</dbReference>
<evidence type="ECO:0000256" key="1">
    <source>
        <dbReference type="ARBA" id="ARBA00004613"/>
    </source>
</evidence>
<dbReference type="EMBL" id="MCFD01000102">
    <property type="protein sequence ID" value="ORX64333.1"/>
    <property type="molecule type" value="Genomic_DNA"/>
</dbReference>
<dbReference type="PRINTS" id="PR00999">
    <property type="entry name" value="FUNGALYSIN"/>
</dbReference>
<feature type="binding site" evidence="12">
    <location>
        <position position="444"/>
    </location>
    <ligand>
        <name>Zn(2+)</name>
        <dbReference type="ChEBI" id="CHEBI:29105"/>
        <note>catalytic</note>
    </ligand>
</feature>
<evidence type="ECO:0000256" key="10">
    <source>
        <dbReference type="ARBA" id="ARBA00023145"/>
    </source>
</evidence>
<dbReference type="InterPro" id="IPR027268">
    <property type="entry name" value="Peptidase_M4/M1_CTD_sf"/>
</dbReference>
<dbReference type="GO" id="GO:0008270">
    <property type="term" value="F:zinc ion binding"/>
    <property type="evidence" value="ECO:0007669"/>
    <property type="project" value="InterPro"/>
</dbReference>
<evidence type="ECO:0000256" key="11">
    <source>
        <dbReference type="PIRSR" id="PIRSR601842-1"/>
    </source>
</evidence>
<protein>
    <recommendedName>
        <fullName evidence="13">Extracellular metalloproteinase</fullName>
        <ecNumber evidence="13">3.4.24.-</ecNumber>
    </recommendedName>
    <alternativeName>
        <fullName evidence="13">Fungalysin</fullName>
    </alternativeName>
</protein>
<organism evidence="16 17">
    <name type="scientific">Linderina pennispora</name>
    <dbReference type="NCBI Taxonomy" id="61395"/>
    <lineage>
        <taxon>Eukaryota</taxon>
        <taxon>Fungi</taxon>
        <taxon>Fungi incertae sedis</taxon>
        <taxon>Zoopagomycota</taxon>
        <taxon>Kickxellomycotina</taxon>
        <taxon>Kickxellomycetes</taxon>
        <taxon>Kickxellales</taxon>
        <taxon>Kickxellaceae</taxon>
        <taxon>Linderina</taxon>
    </lineage>
</organism>
<feature type="binding site" evidence="12">
    <location>
        <position position="474"/>
    </location>
    <ligand>
        <name>Zn(2+)</name>
        <dbReference type="ChEBI" id="CHEBI:29105"/>
        <note>catalytic</note>
    </ligand>
</feature>
<feature type="region of interest" description="Disordered" evidence="14">
    <location>
        <begin position="399"/>
        <end position="420"/>
    </location>
</feature>
<dbReference type="InterPro" id="IPR001842">
    <property type="entry name" value="Peptidase_M36"/>
</dbReference>
<dbReference type="GO" id="GO:0005615">
    <property type="term" value="C:extracellular space"/>
    <property type="evidence" value="ECO:0007669"/>
    <property type="project" value="InterPro"/>
</dbReference>
<evidence type="ECO:0000256" key="5">
    <source>
        <dbReference type="ARBA" id="ARBA00022723"/>
    </source>
</evidence>
<reference evidence="16 17" key="1">
    <citation type="submission" date="2016-07" db="EMBL/GenBank/DDBJ databases">
        <title>Pervasive Adenine N6-methylation of Active Genes in Fungi.</title>
        <authorList>
            <consortium name="DOE Joint Genome Institute"/>
            <person name="Mondo S.J."/>
            <person name="Dannebaum R.O."/>
            <person name="Kuo R.C."/>
            <person name="Labutti K."/>
            <person name="Haridas S."/>
            <person name="Kuo A."/>
            <person name="Salamov A."/>
            <person name="Ahrendt S.R."/>
            <person name="Lipzen A."/>
            <person name="Sullivan W."/>
            <person name="Andreopoulos W.B."/>
            <person name="Clum A."/>
            <person name="Lindquist E."/>
            <person name="Daum C."/>
            <person name="Ramamoorthy G.K."/>
            <person name="Gryganskyi A."/>
            <person name="Culley D."/>
            <person name="Magnuson J.K."/>
            <person name="James T.Y."/>
            <person name="O'Malley M.A."/>
            <person name="Stajich J.E."/>
            <person name="Spatafora J.W."/>
            <person name="Visel A."/>
            <person name="Grigoriev I.V."/>
        </authorList>
    </citation>
    <scope>NUCLEOTIDE SEQUENCE [LARGE SCALE GENOMIC DNA]</scope>
    <source>
        <strain evidence="16 17">ATCC 12442</strain>
    </source>
</reference>
<dbReference type="InterPro" id="IPR011096">
    <property type="entry name" value="FTP_domain"/>
</dbReference>
<evidence type="ECO:0000256" key="4">
    <source>
        <dbReference type="ARBA" id="ARBA00022670"/>
    </source>
</evidence>
<evidence type="ECO:0000256" key="12">
    <source>
        <dbReference type="PIRSR" id="PIRSR601842-2"/>
    </source>
</evidence>
<dbReference type="PANTHER" id="PTHR33478">
    <property type="entry name" value="EXTRACELLULAR METALLOPROTEINASE MEP"/>
    <property type="match status" value="1"/>
</dbReference>
<feature type="compositionally biased region" description="Polar residues" evidence="14">
    <location>
        <begin position="400"/>
        <end position="410"/>
    </location>
</feature>
<evidence type="ECO:0000256" key="6">
    <source>
        <dbReference type="ARBA" id="ARBA00022729"/>
    </source>
</evidence>
<evidence type="ECO:0000259" key="15">
    <source>
        <dbReference type="Pfam" id="PF07504"/>
    </source>
</evidence>
<dbReference type="OrthoDB" id="3227768at2759"/>
<dbReference type="RefSeq" id="XP_040739237.1">
    <property type="nucleotide sequence ID" value="XM_040888987.1"/>
</dbReference>
<dbReference type="PANTHER" id="PTHR33478:SF1">
    <property type="entry name" value="EXTRACELLULAR METALLOPROTEINASE MEP"/>
    <property type="match status" value="1"/>
</dbReference>
<dbReference type="AlphaFoldDB" id="A0A1Y1VT27"/>
<dbReference type="Proteomes" id="UP000193922">
    <property type="component" value="Unassembled WGS sequence"/>
</dbReference>
<sequence length="645" mass="69752">MLQPLVSTIYFAALSCALISQPQQRQLSTPAKPFSPALSHRQPFTVYETPLSLNPIASPTTFSSSLAHSDPLLLQSMSIAATYLHQKHGIQLDSIHITDAYTDTATGLTHVYMVQTHGGLHVTNAVANVNIDKNGRVISSGHSFTPEPLASNNADFSSAALSTDSARAALLALANHIQAPLADTDLGGMAATSFDSPSGLTVTNLPAHFAIDGTARITSALLQNADGSVSSVWRVNAEQQDHWWTASIDTSSHNVLALYDWYSQSESYNVYAKDVLSPEDGKHTLVADPASKDASPKGWVTKGSTYGNNVWAQSNPTGGSTWQTNHRPKAGPGNVFDFPLNLSQPPESYIDAAIVQLFYTNNIMHDLSYIYGFDEAAGNFQDENFSGRGVGGDGIIANAQDGSGTNNANFATPPDGQRPRMRMYTWTQTMPNRDGDFEQDIVAHEFTHGISNRLTGGPANTDCLNDGESGGMGEGWSDAVSTILRLKSTDTHDTDLVLGHYVYTKGIRNYPYSTSMDTNPSTYSYLDRMDYQEVHAIGEVWAEILYEVMWALIDKNGFADDIFAHDLTKGNSIMLQILLDGMKLQPCNPTFIDARNAIIQAEQNLTGGKNRCEIWGAFAKRGLGVNAPGGGWGRHTDDSSVPDGC</sequence>